<comment type="caution">
    <text evidence="2">The sequence shown here is derived from an EMBL/GenBank/DDBJ whole genome shotgun (WGS) entry which is preliminary data.</text>
</comment>
<sequence>MKIRSVVAGVILALSVCAVARAEEELPQVARFEGNFEVKVAGTTFNVDETGCGHIDTRDIDVGLPRKARIEKAFLLWSGTGNPDRTINLNGNTVNAASISNVSFGGFRKTFEAYADVTDIVRRNRRRPFTVSGLVWSRAGMYCSAKAAYGGATLIVVYENKRAPHRAIYVHLGGAGGWLKNHTHHFTIKHVAVPRNCCGCQSCCGSTCGRVVIILIIWEGDNYKGERLSINHLDFGDNTLNGSTAPNLDIDEYDITDIAHRGKDTSIYADVLTYPSGFATFEAIAMQGAVTVVDTCDRAQ</sequence>
<protein>
    <submittedName>
        <fullName evidence="2">Uncharacterized protein</fullName>
    </submittedName>
</protein>
<reference evidence="3" key="1">
    <citation type="submission" date="2023-07" db="EMBL/GenBank/DDBJ databases">
        <title>Genome sequencing of Purple Non-Sulfur Bacteria from various extreme environments.</title>
        <authorList>
            <person name="Mayer M."/>
        </authorList>
    </citation>
    <scope>NUCLEOTIDE SEQUENCE [LARGE SCALE GENOMIC DNA]</scope>
    <source>
        <strain evidence="3">DSM 17935</strain>
    </source>
</reference>
<dbReference type="RefSeq" id="WP_264599406.1">
    <property type="nucleotide sequence ID" value="NZ_JAOQNS010000001.1"/>
</dbReference>
<evidence type="ECO:0000313" key="2">
    <source>
        <dbReference type="EMBL" id="MCW2305718.1"/>
    </source>
</evidence>
<accession>A0ABT3H5Q7</accession>
<organism evidence="2 3">
    <name type="scientific">Rhodobium gokarnense</name>
    <dbReference type="NCBI Taxonomy" id="364296"/>
    <lineage>
        <taxon>Bacteria</taxon>
        <taxon>Pseudomonadati</taxon>
        <taxon>Pseudomonadota</taxon>
        <taxon>Alphaproteobacteria</taxon>
        <taxon>Hyphomicrobiales</taxon>
        <taxon>Rhodobiaceae</taxon>
        <taxon>Rhodobium</taxon>
    </lineage>
</organism>
<evidence type="ECO:0000313" key="3">
    <source>
        <dbReference type="Proteomes" id="UP001209755"/>
    </source>
</evidence>
<keyword evidence="3" id="KW-1185">Reference proteome</keyword>
<feature type="signal peptide" evidence="1">
    <location>
        <begin position="1"/>
        <end position="22"/>
    </location>
</feature>
<dbReference type="EMBL" id="JAOQNS010000001">
    <property type="protein sequence ID" value="MCW2305718.1"/>
    <property type="molecule type" value="Genomic_DNA"/>
</dbReference>
<feature type="chain" id="PRO_5047136690" evidence="1">
    <location>
        <begin position="23"/>
        <end position="300"/>
    </location>
</feature>
<evidence type="ECO:0000256" key="1">
    <source>
        <dbReference type="SAM" id="SignalP"/>
    </source>
</evidence>
<gene>
    <name evidence="2" type="ORF">M2319_000034</name>
</gene>
<dbReference type="Proteomes" id="UP001209755">
    <property type="component" value="Unassembled WGS sequence"/>
</dbReference>
<proteinExistence type="predicted"/>
<name>A0ABT3H5Q7_9HYPH</name>
<keyword evidence="1" id="KW-0732">Signal</keyword>